<feature type="region of interest" description="Disordered" evidence="4">
    <location>
        <begin position="437"/>
        <end position="639"/>
    </location>
</feature>
<proteinExistence type="inferred from homology"/>
<dbReference type="Proteomes" id="UP001497444">
    <property type="component" value="Chromosome 11"/>
</dbReference>
<dbReference type="InterPro" id="IPR047173">
    <property type="entry name" value="STRAD_A/B-like"/>
</dbReference>
<feature type="binding site" evidence="2">
    <location>
        <position position="53"/>
    </location>
    <ligand>
        <name>ATP</name>
        <dbReference type="ChEBI" id="CHEBI:30616"/>
    </ligand>
</feature>
<feature type="compositionally biased region" description="Polar residues" evidence="4">
    <location>
        <begin position="389"/>
        <end position="400"/>
    </location>
</feature>
<evidence type="ECO:0000259" key="5">
    <source>
        <dbReference type="PROSITE" id="PS50011"/>
    </source>
</evidence>
<evidence type="ECO:0000256" key="1">
    <source>
        <dbReference type="ARBA" id="ARBA00008874"/>
    </source>
</evidence>
<name>A0ABP0VTU2_9BRYO</name>
<dbReference type="InterPro" id="IPR011009">
    <property type="entry name" value="Kinase-like_dom_sf"/>
</dbReference>
<dbReference type="SUPFAM" id="SSF56112">
    <property type="entry name" value="Protein kinase-like (PK-like)"/>
    <property type="match status" value="1"/>
</dbReference>
<feature type="compositionally biased region" description="Basic and acidic residues" evidence="4">
    <location>
        <begin position="467"/>
        <end position="480"/>
    </location>
</feature>
<dbReference type="InterPro" id="IPR000719">
    <property type="entry name" value="Prot_kinase_dom"/>
</dbReference>
<sequence>MMERSSQQGGGETRKGFPLVASDYKLFEEIGQGASAIVYRGLCISLNEVVAVKTLNLEKCNSNLDDIRREAMTMSLISHANVVKAHCSFVVDQNLWVVMPYLAGGSCLHIMKAAFPDGFDEPVIATVLKETLKAIEYLHRQGHIHRDVKAGNILIDGNGAVKLGDFGVSACMFDTGDRQRSRNTFVGTPCWMAPEVMEQLHGYDFKADIWSFGITALELAHGHAPFSKFPPMKVLLMTMQNAPPGLDYDRDKRFSKSFKEMIAMCLVKDPAKRPTAEKLSRHSFFRQARSADYIARHVLEGLPPLGERVKNLKIKDAKLLAQKEMPYMEQEERSQSEYKRGVSSWNFNVEDLKMQAAMIQDDDDSPTARKAKEVEEVLKQVEEGPKSASRGTEGSASSSPKFLPKAAEPSLSRESSSERFQVPVTIHSIIAETANDAGERVTRIRSGPSSNPVQPKSGNSSKSGTEYWRKEPTHIGRFDVFEDDPGLGSPKAHGSPREHRKSEDKMQPRQEKEEGEHRKDDERERYEEGSRDFIRRISSFSHVSDRGVQSYRGREEVRDRDRERDHRHSGRTSEEYSRAPQRERSFNGPLASVGDRSVMDHRPANGHQGGSRSTLGTKEITEEKTKASSQKGPVLHKGRFSVTSDDVDLKSVSIHKSASVGDLSSVRRHPQAPPAPGSLLTHNFSLTTPIAALVPQLQHIYHCGQKQQEALTHLLNSLSPSDTTSFHSFHSNSRYSRNSSLGSSGDFLTDVSDRERDLLHQVSELQARVTTLMDELQNAKLKSVGLERQLNAIYNREEEERIRMEVVAKEER</sequence>
<dbReference type="PANTHER" id="PTHR48014">
    <property type="entry name" value="SERINE/THREONINE-PROTEIN KINASE FRAY2"/>
    <property type="match status" value="1"/>
</dbReference>
<evidence type="ECO:0000256" key="2">
    <source>
        <dbReference type="PROSITE-ProRule" id="PRU10141"/>
    </source>
</evidence>
<comment type="similarity">
    <text evidence="1">Belongs to the protein kinase superfamily. STE Ser/Thr protein kinase family. STE20 subfamily.</text>
</comment>
<dbReference type="Pfam" id="PF00069">
    <property type="entry name" value="Pkinase"/>
    <property type="match status" value="1"/>
</dbReference>
<dbReference type="Gene3D" id="1.10.510.10">
    <property type="entry name" value="Transferase(Phosphotransferase) domain 1"/>
    <property type="match status" value="1"/>
</dbReference>
<protein>
    <recommendedName>
        <fullName evidence="5">Protein kinase domain-containing protein</fullName>
    </recommendedName>
</protein>
<evidence type="ECO:0000256" key="4">
    <source>
        <dbReference type="SAM" id="MobiDB-lite"/>
    </source>
</evidence>
<feature type="domain" description="Protein kinase" evidence="5">
    <location>
        <begin position="24"/>
        <end position="285"/>
    </location>
</feature>
<dbReference type="Gene3D" id="3.30.200.20">
    <property type="entry name" value="Phosphorylase Kinase, domain 1"/>
    <property type="match status" value="1"/>
</dbReference>
<organism evidence="6 7">
    <name type="scientific">Sphagnum jensenii</name>
    <dbReference type="NCBI Taxonomy" id="128206"/>
    <lineage>
        <taxon>Eukaryota</taxon>
        <taxon>Viridiplantae</taxon>
        <taxon>Streptophyta</taxon>
        <taxon>Embryophyta</taxon>
        <taxon>Bryophyta</taxon>
        <taxon>Sphagnophytina</taxon>
        <taxon>Sphagnopsida</taxon>
        <taxon>Sphagnales</taxon>
        <taxon>Sphagnaceae</taxon>
        <taxon>Sphagnum</taxon>
    </lineage>
</organism>
<reference evidence="6" key="1">
    <citation type="submission" date="2024-02" db="EMBL/GenBank/DDBJ databases">
        <authorList>
            <consortium name="ELIXIR-Norway"/>
            <consortium name="Elixir Norway"/>
        </authorList>
    </citation>
    <scope>NUCLEOTIDE SEQUENCE</scope>
</reference>
<evidence type="ECO:0000313" key="7">
    <source>
        <dbReference type="Proteomes" id="UP001497444"/>
    </source>
</evidence>
<feature type="coiled-coil region" evidence="3">
    <location>
        <begin position="762"/>
        <end position="789"/>
    </location>
</feature>
<dbReference type="CDD" id="cd06610">
    <property type="entry name" value="STKc_OSR1_SPAK"/>
    <property type="match status" value="1"/>
</dbReference>
<dbReference type="SMART" id="SM00220">
    <property type="entry name" value="S_TKc"/>
    <property type="match status" value="1"/>
</dbReference>
<dbReference type="PANTHER" id="PTHR48014:SF21">
    <property type="entry name" value="SERINE_THREONINE-PROTEIN KINASE FRAY2"/>
    <property type="match status" value="1"/>
</dbReference>
<dbReference type="PROSITE" id="PS50011">
    <property type="entry name" value="PROTEIN_KINASE_DOM"/>
    <property type="match status" value="1"/>
</dbReference>
<accession>A0ABP0VTU2</accession>
<keyword evidence="7" id="KW-1185">Reference proteome</keyword>
<dbReference type="EMBL" id="OZ020106">
    <property type="protein sequence ID" value="CAK9257899.1"/>
    <property type="molecule type" value="Genomic_DNA"/>
</dbReference>
<feature type="region of interest" description="Disordered" evidence="4">
    <location>
        <begin position="381"/>
        <end position="419"/>
    </location>
</feature>
<keyword evidence="2" id="KW-0067">ATP-binding</keyword>
<keyword evidence="3" id="KW-0175">Coiled coil</keyword>
<feature type="compositionally biased region" description="Basic and acidic residues" evidence="4">
    <location>
        <begin position="552"/>
        <end position="585"/>
    </location>
</feature>
<feature type="compositionally biased region" description="Basic and acidic residues" evidence="4">
    <location>
        <begin position="495"/>
        <end position="535"/>
    </location>
</feature>
<dbReference type="InterPro" id="IPR017441">
    <property type="entry name" value="Protein_kinase_ATP_BS"/>
</dbReference>
<feature type="compositionally biased region" description="Polar residues" evidence="4">
    <location>
        <begin position="447"/>
        <end position="464"/>
    </location>
</feature>
<dbReference type="PROSITE" id="PS00107">
    <property type="entry name" value="PROTEIN_KINASE_ATP"/>
    <property type="match status" value="1"/>
</dbReference>
<keyword evidence="2" id="KW-0547">Nucleotide-binding</keyword>
<gene>
    <name evidence="6" type="ORF">CSSPJE1EN1_LOCUS3377</name>
</gene>
<evidence type="ECO:0000256" key="3">
    <source>
        <dbReference type="SAM" id="Coils"/>
    </source>
</evidence>
<evidence type="ECO:0000313" key="6">
    <source>
        <dbReference type="EMBL" id="CAK9257899.1"/>
    </source>
</evidence>